<evidence type="ECO:0000313" key="9">
    <source>
        <dbReference type="EMBL" id="QDI93181.1"/>
    </source>
</evidence>
<feature type="domain" description="Major facilitator superfamily (MFS) profile" evidence="8">
    <location>
        <begin position="10"/>
        <end position="385"/>
    </location>
</feature>
<dbReference type="OrthoDB" id="9788453at2"/>
<dbReference type="InterPro" id="IPR011701">
    <property type="entry name" value="MFS"/>
</dbReference>
<evidence type="ECO:0000256" key="1">
    <source>
        <dbReference type="ARBA" id="ARBA00004651"/>
    </source>
</evidence>
<evidence type="ECO:0000259" key="8">
    <source>
        <dbReference type="PROSITE" id="PS50850"/>
    </source>
</evidence>
<evidence type="ECO:0000313" key="10">
    <source>
        <dbReference type="Proteomes" id="UP000319756"/>
    </source>
</evidence>
<evidence type="ECO:0000256" key="3">
    <source>
        <dbReference type="ARBA" id="ARBA00022475"/>
    </source>
</evidence>
<evidence type="ECO:0000256" key="4">
    <source>
        <dbReference type="ARBA" id="ARBA00022692"/>
    </source>
</evidence>
<evidence type="ECO:0000256" key="5">
    <source>
        <dbReference type="ARBA" id="ARBA00022989"/>
    </source>
</evidence>
<dbReference type="InterPro" id="IPR050189">
    <property type="entry name" value="MFS_Efflux_Transporters"/>
</dbReference>
<feature type="transmembrane region" description="Helical" evidence="7">
    <location>
        <begin position="273"/>
        <end position="291"/>
    </location>
</feature>
<feature type="transmembrane region" description="Helical" evidence="7">
    <location>
        <begin position="297"/>
        <end position="317"/>
    </location>
</feature>
<comment type="subcellular location">
    <subcellularLocation>
        <location evidence="1">Cell membrane</location>
        <topology evidence="1">Multi-pass membrane protein</topology>
    </subcellularLocation>
</comment>
<feature type="transmembrane region" description="Helical" evidence="7">
    <location>
        <begin position="164"/>
        <end position="187"/>
    </location>
</feature>
<proteinExistence type="predicted"/>
<dbReference type="InterPro" id="IPR001958">
    <property type="entry name" value="Tet-R_TetA/multi-R_MdtG-like"/>
</dbReference>
<gene>
    <name evidence="9" type="ORF">EPH95_16350</name>
</gene>
<name>A0A514LNY9_9BACI</name>
<feature type="transmembrane region" description="Helical" evidence="7">
    <location>
        <begin position="101"/>
        <end position="122"/>
    </location>
</feature>
<feature type="transmembrane region" description="Helical" evidence="7">
    <location>
        <begin position="359"/>
        <end position="383"/>
    </location>
</feature>
<dbReference type="PRINTS" id="PR01035">
    <property type="entry name" value="TCRTETA"/>
</dbReference>
<feature type="transmembrane region" description="Helical" evidence="7">
    <location>
        <begin position="329"/>
        <end position="353"/>
    </location>
</feature>
<dbReference type="InterPro" id="IPR036259">
    <property type="entry name" value="MFS_trans_sf"/>
</dbReference>
<dbReference type="CDD" id="cd17324">
    <property type="entry name" value="MFS_NepI_like"/>
    <property type="match status" value="1"/>
</dbReference>
<keyword evidence="2" id="KW-0813">Transport</keyword>
<protein>
    <submittedName>
        <fullName evidence="9">MFS transporter</fullName>
    </submittedName>
</protein>
<dbReference type="PROSITE" id="PS50850">
    <property type="entry name" value="MFS"/>
    <property type="match status" value="1"/>
</dbReference>
<dbReference type="EMBL" id="CP035485">
    <property type="protein sequence ID" value="QDI93181.1"/>
    <property type="molecule type" value="Genomic_DNA"/>
</dbReference>
<dbReference type="Proteomes" id="UP000319756">
    <property type="component" value="Chromosome"/>
</dbReference>
<keyword evidence="5 7" id="KW-1133">Transmembrane helix</keyword>
<sequence>MRFNVSKNMILAIFMLGTFAVGMTEYVVTGLLTQFAADLNVDVSTTGLLLSVYAISVAVFGPLLRVMTIKFSPKPLLLSLIGVFILSNILAATAPTFDVLLLSRLLSAAMHAPFFGICMSLAAQISAPEKRTGAIAAVQGGLTIAVMIGVPFGSFLGGALDWRLVFWFIAALGVLTFIGLSFVTPNIKPTEAPQLKKEMGIFKNKNILMVIAIIVFGFSGVFTAYTFKEPMLREFAGFGITGVTAGLFFFGLGGVVGNMASGKIQPSRLTERLIAALGMFSIVLALFTFLLPYAFLALVMCFLFGAGAFGLVPILNAKIIIGAPEAPSLSGTIAASVFNLANAIGATLGTILLNTGLTYTMITLVAAGMMAFGMFLTILMHIVEDKSLFQNTGETEQS</sequence>
<dbReference type="GO" id="GO:0022857">
    <property type="term" value="F:transmembrane transporter activity"/>
    <property type="evidence" value="ECO:0007669"/>
    <property type="project" value="InterPro"/>
</dbReference>
<keyword evidence="4 7" id="KW-0812">Transmembrane</keyword>
<dbReference type="InterPro" id="IPR020846">
    <property type="entry name" value="MFS_dom"/>
</dbReference>
<dbReference type="GO" id="GO:0005886">
    <property type="term" value="C:plasma membrane"/>
    <property type="evidence" value="ECO:0007669"/>
    <property type="project" value="UniProtKB-SubCell"/>
</dbReference>
<dbReference type="KEGG" id="sale:EPH95_16350"/>
<dbReference type="SUPFAM" id="SSF103473">
    <property type="entry name" value="MFS general substrate transporter"/>
    <property type="match status" value="1"/>
</dbReference>
<reference evidence="10" key="1">
    <citation type="submission" date="2019-01" db="EMBL/GenBank/DDBJ databases">
        <title>Genomic analysis of Salicibibacter sp. NKC3-5.</title>
        <authorList>
            <person name="Oh Y.J."/>
        </authorList>
    </citation>
    <scope>NUCLEOTIDE SEQUENCE [LARGE SCALE GENOMIC DNA]</scope>
    <source>
        <strain evidence="10">NKC3-5</strain>
    </source>
</reference>
<dbReference type="PANTHER" id="PTHR43124">
    <property type="entry name" value="PURINE EFFLUX PUMP PBUE"/>
    <property type="match status" value="1"/>
</dbReference>
<feature type="transmembrane region" description="Helical" evidence="7">
    <location>
        <begin position="207"/>
        <end position="227"/>
    </location>
</feature>
<feature type="transmembrane region" description="Helical" evidence="7">
    <location>
        <begin position="46"/>
        <end position="64"/>
    </location>
</feature>
<dbReference type="Gene3D" id="1.20.1250.20">
    <property type="entry name" value="MFS general substrate transporter like domains"/>
    <property type="match status" value="1"/>
</dbReference>
<evidence type="ECO:0000256" key="2">
    <source>
        <dbReference type="ARBA" id="ARBA00022448"/>
    </source>
</evidence>
<keyword evidence="3" id="KW-1003">Cell membrane</keyword>
<organism evidence="9 10">
    <name type="scientific">Salicibibacter halophilus</name>
    <dbReference type="NCBI Taxonomy" id="2502791"/>
    <lineage>
        <taxon>Bacteria</taxon>
        <taxon>Bacillati</taxon>
        <taxon>Bacillota</taxon>
        <taxon>Bacilli</taxon>
        <taxon>Bacillales</taxon>
        <taxon>Bacillaceae</taxon>
        <taxon>Salicibibacter</taxon>
    </lineage>
</organism>
<dbReference type="RefSeq" id="WP_142091654.1">
    <property type="nucleotide sequence ID" value="NZ_CP035485.1"/>
</dbReference>
<accession>A0A514LNY9</accession>
<feature type="transmembrane region" description="Helical" evidence="7">
    <location>
        <begin position="134"/>
        <end position="152"/>
    </location>
</feature>
<dbReference type="PANTHER" id="PTHR43124:SF3">
    <property type="entry name" value="CHLORAMPHENICOL EFFLUX PUMP RV0191"/>
    <property type="match status" value="1"/>
</dbReference>
<evidence type="ECO:0000256" key="6">
    <source>
        <dbReference type="ARBA" id="ARBA00023136"/>
    </source>
</evidence>
<feature type="transmembrane region" description="Helical" evidence="7">
    <location>
        <begin position="76"/>
        <end position="95"/>
    </location>
</feature>
<dbReference type="AlphaFoldDB" id="A0A514LNY9"/>
<feature type="transmembrane region" description="Helical" evidence="7">
    <location>
        <begin position="239"/>
        <end position="261"/>
    </location>
</feature>
<keyword evidence="10" id="KW-1185">Reference proteome</keyword>
<keyword evidence="6 7" id="KW-0472">Membrane</keyword>
<dbReference type="Pfam" id="PF07690">
    <property type="entry name" value="MFS_1"/>
    <property type="match status" value="1"/>
</dbReference>
<evidence type="ECO:0000256" key="7">
    <source>
        <dbReference type="SAM" id="Phobius"/>
    </source>
</evidence>